<dbReference type="InterPro" id="IPR013517">
    <property type="entry name" value="FG-GAP"/>
</dbReference>
<sequence>MATLTSVTPTINSASAALNANITLNFDTAVNTATVTPSNIRIQGSISGLFTGSFSFTNGNKSIVFDPSKNFQAGEEIQVTITNAVTDTSGSAVGKSVHTFRAGVNFLSSGILTSNGQSLNPGVTSDDPVLGDFDGDGDLDVFIVNATGQGPFAGDATNLVLLNDGTGQFSPGPTIAVSAAVEAYLASIGFTGPGFLAGATGSEGFAGDLDGDGDLDIFASNFGSDGVYLNDGTGKFTLTQLLPGKINPGTLSAIAGGDISSGVDLGDIDGDGDIDAVTSNFGGSRVYLNDGTGFFTDTDQNLGNSYAAGIDLGDLDGDGDLDMAVGSFPGAHDPKEYLYGQPGPFQGLSPVTPPTNGANTIWKNDGNGNFTLFQELEPDVRSAVMKLGDLDGDGDLDAVSANLGPGNLGDPAFRNTPLGNQVWINTGNGFFTKGQLIGNEISNGVDLGDFDGDGDLDVFAVNFGTFPATGEANRLWLNDGSGNFTDSGQLFGDNVSANVAIGDLDGDGSLDVFVANYYAQANQVYLNSINTSKPNAIVDAISNVITANKASNFKFKIQSVNAKAVNEVGFFVVRDNNGTITSDSGQSLTPGQDGYTAAAMKQATVLFAALGNAPAGFDATSLDRIVGALGGTEGVFAGGAKLVFYFLQEGSTDGVIGGKIDTSKVLFGSTFASNAFQSLQLTDNGNGKFTLGWKSSSSSSTFDDLVLTLESTTDAVPFGSGLQGGNQLEILDLTNETQDVSVSINVYREAAFDNLVGFYIIDDINGTVGGVKVGDAGYTAAVLQNRVQTLDFLSVGNGSQTSFTGTLTAGKYLAPFIIVDGTLAEAQAGNAQLYTAFLGANSDGFDHVRLLGSNVFGFEDLAGGGDADYQDLVIQISKA</sequence>
<evidence type="ECO:0000259" key="2">
    <source>
        <dbReference type="Pfam" id="PF13205"/>
    </source>
</evidence>
<reference evidence="4" key="1">
    <citation type="submission" date="2012-04" db="EMBL/GenBank/DDBJ databases">
        <authorList>
            <person name="Borisov I.G."/>
            <person name="Ivanikova N.V."/>
            <person name="Pinevich A.V."/>
        </authorList>
    </citation>
    <scope>NUCLEOTIDE SEQUENCE</scope>
    <source>
        <strain evidence="4">CALU 1027</strain>
    </source>
</reference>
<dbReference type="Proteomes" id="UP000034681">
    <property type="component" value="Unassembled WGS sequence"/>
</dbReference>
<dbReference type="InterPro" id="IPR028994">
    <property type="entry name" value="Integrin_alpha_N"/>
</dbReference>
<dbReference type="Pfam" id="PF13205">
    <property type="entry name" value="Big_5"/>
    <property type="match status" value="1"/>
</dbReference>
<evidence type="ECO:0000313" key="4">
    <source>
        <dbReference type="EMBL" id="KKJ01367.1"/>
    </source>
</evidence>
<dbReference type="Pfam" id="PF13448">
    <property type="entry name" value="DUF4114"/>
    <property type="match status" value="1"/>
</dbReference>
<organism evidence="4 5">
    <name type="scientific">Prochlorothrix hollandica PCC 9006 = CALU 1027</name>
    <dbReference type="NCBI Taxonomy" id="317619"/>
    <lineage>
        <taxon>Bacteria</taxon>
        <taxon>Bacillati</taxon>
        <taxon>Cyanobacteriota</taxon>
        <taxon>Cyanophyceae</taxon>
        <taxon>Prochlorotrichales</taxon>
        <taxon>Prochlorotrichaceae</taxon>
        <taxon>Prochlorothrix</taxon>
    </lineage>
</organism>
<dbReference type="OrthoDB" id="518237at2"/>
<protein>
    <recommendedName>
        <fullName evidence="6">SbsA Ig-like domain-containing protein</fullName>
    </recommendedName>
</protein>
<name>A0A0M2Q473_PROHO</name>
<gene>
    <name evidence="4" type="ORF">PROH_03180</name>
</gene>
<keyword evidence="1" id="KW-0732">Signal</keyword>
<dbReference type="AlphaFoldDB" id="A0A0M2Q473"/>
<dbReference type="InterPro" id="IPR032812">
    <property type="entry name" value="SbsA_Ig"/>
</dbReference>
<dbReference type="RefSeq" id="WP_017714050.1">
    <property type="nucleotide sequence ID" value="NZ_KB235941.1"/>
</dbReference>
<dbReference type="STRING" id="317619.GCA_000332315_03891"/>
<evidence type="ECO:0000256" key="1">
    <source>
        <dbReference type="ARBA" id="ARBA00022729"/>
    </source>
</evidence>
<accession>A0A0M2Q473</accession>
<feature type="domain" description="SbsA Ig-like" evidence="2">
    <location>
        <begin position="3"/>
        <end position="93"/>
    </location>
</feature>
<evidence type="ECO:0008006" key="6">
    <source>
        <dbReference type="Google" id="ProtNLM"/>
    </source>
</evidence>
<dbReference type="Pfam" id="PF13517">
    <property type="entry name" value="FG-GAP_3"/>
    <property type="match status" value="2"/>
</dbReference>
<dbReference type="Gene3D" id="2.60.40.1220">
    <property type="match status" value="1"/>
</dbReference>
<dbReference type="Gene3D" id="2.130.10.130">
    <property type="entry name" value="Integrin alpha, N-terminal"/>
    <property type="match status" value="2"/>
</dbReference>
<dbReference type="PANTHER" id="PTHR46580">
    <property type="entry name" value="SENSOR KINASE-RELATED"/>
    <property type="match status" value="1"/>
</dbReference>
<dbReference type="eggNOG" id="COG4886">
    <property type="taxonomic scope" value="Bacteria"/>
</dbReference>
<evidence type="ECO:0000313" key="5">
    <source>
        <dbReference type="Proteomes" id="UP000034681"/>
    </source>
</evidence>
<evidence type="ECO:0000259" key="3">
    <source>
        <dbReference type="Pfam" id="PF13448"/>
    </source>
</evidence>
<dbReference type="EMBL" id="AJTX02000002">
    <property type="protein sequence ID" value="KKJ01367.1"/>
    <property type="molecule type" value="Genomic_DNA"/>
</dbReference>
<dbReference type="eggNOG" id="COG2304">
    <property type="taxonomic scope" value="Bacteria"/>
</dbReference>
<dbReference type="InterPro" id="IPR014755">
    <property type="entry name" value="Cu-Rt/internalin_Ig-like"/>
</dbReference>
<feature type="domain" description="DUF4114" evidence="3">
    <location>
        <begin position="807"/>
        <end position="877"/>
    </location>
</feature>
<dbReference type="SUPFAM" id="SSF69318">
    <property type="entry name" value="Integrin alpha N-terminal domain"/>
    <property type="match status" value="2"/>
</dbReference>
<dbReference type="PANTHER" id="PTHR46580:SF4">
    <property type="entry name" value="ATP_GTP-BINDING PROTEIN"/>
    <property type="match status" value="1"/>
</dbReference>
<comment type="caution">
    <text evidence="4">The sequence shown here is derived from an EMBL/GenBank/DDBJ whole genome shotgun (WGS) entry which is preliminary data.</text>
</comment>
<keyword evidence="5" id="KW-1185">Reference proteome</keyword>
<proteinExistence type="predicted"/>
<dbReference type="InterPro" id="IPR025193">
    <property type="entry name" value="DUF4114"/>
</dbReference>